<dbReference type="PANTHER" id="PTHR43060">
    <property type="entry name" value="3-HYDROXYISOBUTYRATE DEHYDROGENASE-LIKE 1, MITOCHONDRIAL-RELATED"/>
    <property type="match status" value="1"/>
</dbReference>
<feature type="active site" evidence="3">
    <location>
        <position position="180"/>
    </location>
</feature>
<dbReference type="GO" id="GO:0050661">
    <property type="term" value="F:NADP binding"/>
    <property type="evidence" value="ECO:0007669"/>
    <property type="project" value="InterPro"/>
</dbReference>
<feature type="domain" description="6-phosphogluconate dehydrogenase NADP-binding" evidence="4">
    <location>
        <begin position="14"/>
        <end position="169"/>
    </location>
</feature>
<evidence type="ECO:0000256" key="2">
    <source>
        <dbReference type="ARBA" id="ARBA00023027"/>
    </source>
</evidence>
<dbReference type="GO" id="GO:0051287">
    <property type="term" value="F:NAD binding"/>
    <property type="evidence" value="ECO:0007669"/>
    <property type="project" value="InterPro"/>
</dbReference>
<evidence type="ECO:0000256" key="3">
    <source>
        <dbReference type="PIRSR" id="PIRSR000103-1"/>
    </source>
</evidence>
<proteinExistence type="predicted"/>
<feature type="domain" description="3-hydroxyisobutyrate dehydrogenase-like NAD-binding" evidence="5">
    <location>
        <begin position="174"/>
        <end position="291"/>
    </location>
</feature>
<dbReference type="Pfam" id="PF03446">
    <property type="entry name" value="NAD_binding_2"/>
    <property type="match status" value="1"/>
</dbReference>
<dbReference type="Gene3D" id="3.40.50.720">
    <property type="entry name" value="NAD(P)-binding Rossmann-like Domain"/>
    <property type="match status" value="1"/>
</dbReference>
<evidence type="ECO:0000256" key="1">
    <source>
        <dbReference type="ARBA" id="ARBA00023002"/>
    </source>
</evidence>
<sequence length="313" mass="32399">MRIGIDKGTVVAERIGFLGTGLMGRPMAERLLAAGHALTAWNRTQEKAHPLKEHGAAIASTPIEAVAGAGIVCIILEHAAAIEDVLFAPAMLEALAPGTVVIDLTSLHPDAARANAARLAANGVFYLDAPVSGGPPGAVEGTLAIMVGGEVNAFERAQPVLGCFGRAIHVGPAGSGQITKLGSQIISGAALAAVAEALMLFSQTGVAVERAREALFGGYADSKVLRLHGERMIERQFEPGGHIRTFLKDLNAAADLAERDGLDLPVATLSRGMFGRLSQDGFGEADIAAMALEIERRNEGRRIGPAPDPKAGS</sequence>
<dbReference type="KEGG" id="apra:G3A50_11240"/>
<dbReference type="AlphaFoldDB" id="A0A6P1YLA8"/>
<dbReference type="Pfam" id="PF14833">
    <property type="entry name" value="NAD_binding_11"/>
    <property type="match status" value="1"/>
</dbReference>
<dbReference type="InterPro" id="IPR013328">
    <property type="entry name" value="6PGD_dom2"/>
</dbReference>
<dbReference type="InterPro" id="IPR015815">
    <property type="entry name" value="HIBADH-related"/>
</dbReference>
<evidence type="ECO:0000313" key="6">
    <source>
        <dbReference type="EMBL" id="QIB34217.1"/>
    </source>
</evidence>
<keyword evidence="2" id="KW-0520">NAD</keyword>
<dbReference type="SUPFAM" id="SSF48179">
    <property type="entry name" value="6-phosphogluconate dehydrogenase C-terminal domain-like"/>
    <property type="match status" value="1"/>
</dbReference>
<dbReference type="Gene3D" id="1.10.1040.10">
    <property type="entry name" value="N-(1-d-carboxylethyl)-l-norvaline Dehydrogenase, domain 2"/>
    <property type="match status" value="1"/>
</dbReference>
<accession>A0A6P1YLA8</accession>
<organism evidence="6 7">
    <name type="scientific">Ancylobacter pratisalsi</name>
    <dbReference type="NCBI Taxonomy" id="1745854"/>
    <lineage>
        <taxon>Bacteria</taxon>
        <taxon>Pseudomonadati</taxon>
        <taxon>Pseudomonadota</taxon>
        <taxon>Alphaproteobacteria</taxon>
        <taxon>Hyphomicrobiales</taxon>
        <taxon>Xanthobacteraceae</taxon>
        <taxon>Ancylobacter</taxon>
    </lineage>
</organism>
<keyword evidence="7" id="KW-1185">Reference proteome</keyword>
<dbReference type="PANTHER" id="PTHR43060:SF15">
    <property type="entry name" value="3-HYDROXYISOBUTYRATE DEHYDROGENASE-LIKE 1, MITOCHONDRIAL-RELATED"/>
    <property type="match status" value="1"/>
</dbReference>
<dbReference type="InterPro" id="IPR006115">
    <property type="entry name" value="6PGDH_NADP-bd"/>
</dbReference>
<dbReference type="Proteomes" id="UP000464751">
    <property type="component" value="Chromosome"/>
</dbReference>
<protein>
    <submittedName>
        <fullName evidence="6">NAD(P)-dependent oxidoreductase</fullName>
    </submittedName>
</protein>
<dbReference type="GO" id="GO:0016491">
    <property type="term" value="F:oxidoreductase activity"/>
    <property type="evidence" value="ECO:0007669"/>
    <property type="project" value="UniProtKB-KW"/>
</dbReference>
<dbReference type="InterPro" id="IPR008927">
    <property type="entry name" value="6-PGluconate_DH-like_C_sf"/>
</dbReference>
<dbReference type="PIRSF" id="PIRSF000103">
    <property type="entry name" value="HIBADH"/>
    <property type="match status" value="1"/>
</dbReference>
<evidence type="ECO:0000259" key="4">
    <source>
        <dbReference type="Pfam" id="PF03446"/>
    </source>
</evidence>
<dbReference type="InterPro" id="IPR036291">
    <property type="entry name" value="NAD(P)-bd_dom_sf"/>
</dbReference>
<evidence type="ECO:0000259" key="5">
    <source>
        <dbReference type="Pfam" id="PF14833"/>
    </source>
</evidence>
<gene>
    <name evidence="6" type="ORF">G3A50_11240</name>
</gene>
<dbReference type="InterPro" id="IPR029154">
    <property type="entry name" value="HIBADH-like_NADP-bd"/>
</dbReference>
<name>A0A6P1YLA8_9HYPH</name>
<evidence type="ECO:0000313" key="7">
    <source>
        <dbReference type="Proteomes" id="UP000464751"/>
    </source>
</evidence>
<keyword evidence="1" id="KW-0560">Oxidoreductase</keyword>
<dbReference type="SUPFAM" id="SSF51735">
    <property type="entry name" value="NAD(P)-binding Rossmann-fold domains"/>
    <property type="match status" value="1"/>
</dbReference>
<reference evidence="6 7" key="1">
    <citation type="submission" date="2020-02" db="EMBL/GenBank/DDBJ databases">
        <authorList>
            <person name="Li G."/>
        </authorList>
    </citation>
    <scope>NUCLEOTIDE SEQUENCE [LARGE SCALE GENOMIC DNA]</scope>
    <source>
        <strain evidence="6 7">DSM 102029</strain>
    </source>
</reference>
<dbReference type="EMBL" id="CP048630">
    <property type="protein sequence ID" value="QIB34217.1"/>
    <property type="molecule type" value="Genomic_DNA"/>
</dbReference>